<comment type="caution">
    <text evidence="7">The sequence shown here is derived from an EMBL/GenBank/DDBJ whole genome shotgun (WGS) entry which is preliminary data.</text>
</comment>
<evidence type="ECO:0000256" key="6">
    <source>
        <dbReference type="SAM" id="Phobius"/>
    </source>
</evidence>
<keyword evidence="4 6" id="KW-0472">Membrane</keyword>
<evidence type="ECO:0000256" key="3">
    <source>
        <dbReference type="ARBA" id="ARBA00022989"/>
    </source>
</evidence>
<dbReference type="PANTHER" id="PTHR19282">
    <property type="entry name" value="TETRASPANIN"/>
    <property type="match status" value="1"/>
</dbReference>
<feature type="region of interest" description="Disordered" evidence="5">
    <location>
        <begin position="1"/>
        <end position="28"/>
    </location>
</feature>
<reference evidence="7" key="1">
    <citation type="submission" date="2021-06" db="EMBL/GenBank/DDBJ databases">
        <authorList>
            <person name="Hodson N. C."/>
            <person name="Mongue J. A."/>
            <person name="Jaron S. K."/>
        </authorList>
    </citation>
    <scope>NUCLEOTIDE SEQUENCE</scope>
</reference>
<feature type="transmembrane region" description="Helical" evidence="6">
    <location>
        <begin position="42"/>
        <end position="67"/>
    </location>
</feature>
<dbReference type="Pfam" id="PF00335">
    <property type="entry name" value="Tetraspanin"/>
    <property type="match status" value="1"/>
</dbReference>
<evidence type="ECO:0000256" key="1">
    <source>
        <dbReference type="ARBA" id="ARBA00004141"/>
    </source>
</evidence>
<evidence type="ECO:0000313" key="7">
    <source>
        <dbReference type="EMBL" id="CAG7836698.1"/>
    </source>
</evidence>
<dbReference type="EMBL" id="CAJVCH010571125">
    <property type="protein sequence ID" value="CAG7836698.1"/>
    <property type="molecule type" value="Genomic_DNA"/>
</dbReference>
<evidence type="ECO:0008006" key="9">
    <source>
        <dbReference type="Google" id="ProtNLM"/>
    </source>
</evidence>
<evidence type="ECO:0000256" key="4">
    <source>
        <dbReference type="ARBA" id="ARBA00023136"/>
    </source>
</evidence>
<keyword evidence="3 6" id="KW-1133">Transmembrane helix</keyword>
<evidence type="ECO:0000256" key="2">
    <source>
        <dbReference type="ARBA" id="ARBA00022692"/>
    </source>
</evidence>
<dbReference type="Proteomes" id="UP000708208">
    <property type="component" value="Unassembled WGS sequence"/>
</dbReference>
<name>A0A8J2PMN8_9HEXA</name>
<evidence type="ECO:0000256" key="5">
    <source>
        <dbReference type="SAM" id="MobiDB-lite"/>
    </source>
</evidence>
<feature type="transmembrane region" description="Helical" evidence="6">
    <location>
        <begin position="118"/>
        <end position="139"/>
    </location>
</feature>
<feature type="region of interest" description="Disordered" evidence="5">
    <location>
        <begin position="296"/>
        <end position="385"/>
    </location>
</feature>
<dbReference type="InterPro" id="IPR018499">
    <property type="entry name" value="Tetraspanin/Peripherin"/>
</dbReference>
<dbReference type="GO" id="GO:0016020">
    <property type="term" value="C:membrane"/>
    <property type="evidence" value="ECO:0007669"/>
    <property type="project" value="UniProtKB-SubCell"/>
</dbReference>
<organism evidence="7 8">
    <name type="scientific">Allacma fusca</name>
    <dbReference type="NCBI Taxonomy" id="39272"/>
    <lineage>
        <taxon>Eukaryota</taxon>
        <taxon>Metazoa</taxon>
        <taxon>Ecdysozoa</taxon>
        <taxon>Arthropoda</taxon>
        <taxon>Hexapoda</taxon>
        <taxon>Collembola</taxon>
        <taxon>Symphypleona</taxon>
        <taxon>Sminthuridae</taxon>
        <taxon>Allacma</taxon>
    </lineage>
</organism>
<keyword evidence="8" id="KW-1185">Reference proteome</keyword>
<protein>
    <recommendedName>
        <fullName evidence="9">Tetraspanin</fullName>
    </recommendedName>
</protein>
<gene>
    <name evidence="7" type="ORF">AFUS01_LOCUS45916</name>
</gene>
<proteinExistence type="predicted"/>
<comment type="subcellular location">
    <subcellularLocation>
        <location evidence="1">Membrane</location>
        <topology evidence="1">Multi-pass membrane protein</topology>
    </subcellularLocation>
</comment>
<feature type="compositionally biased region" description="Basic and acidic residues" evidence="5">
    <location>
        <begin position="297"/>
        <end position="321"/>
    </location>
</feature>
<evidence type="ECO:0000313" key="8">
    <source>
        <dbReference type="Proteomes" id="UP000708208"/>
    </source>
</evidence>
<feature type="transmembrane region" description="Helical" evidence="6">
    <location>
        <begin position="261"/>
        <end position="287"/>
    </location>
</feature>
<accession>A0A8J2PMN8</accession>
<sequence>MSCLPKLCKKRRDSDPDSHQHDSSQESKGERRWRLAGITVQIVLFISNGAVWIIAIMAIVGGFIVGLNTKTISIRIELFDLLVTTPATIFITYGLIIVLASILGCFTATGGNKWITCAFIIAGVLVLVFDVTFGIRIFFSTRSLLEYMRGLRGSMEDYVNKDAEPVGIFRLHPMIHWNHLQLKGQCCGMDYFDDWRNTSYGRDLKSIPDTCCNRDYQYRSCGNYFFRHPDTEHHEAQDIIYTRGCIQIFPGPLVNSFEDTVYVGILVGAIIIFCILLAVVLLVMVLLKKYTPGGGPEEWHYARTRPRESRRRSSDDHPNNRKHDRGSRRVGPAGGDQKRNSLNDTDREQERRVSFKGTSQFIPAKRTSDTGSSRDRSPEKRRNSD</sequence>
<keyword evidence="2 6" id="KW-0812">Transmembrane</keyword>
<feature type="transmembrane region" description="Helical" evidence="6">
    <location>
        <begin position="87"/>
        <end position="106"/>
    </location>
</feature>
<dbReference type="OrthoDB" id="10033535at2759"/>
<feature type="compositionally biased region" description="Basic and acidic residues" evidence="5">
    <location>
        <begin position="12"/>
        <end position="28"/>
    </location>
</feature>
<feature type="compositionally biased region" description="Basic and acidic residues" evidence="5">
    <location>
        <begin position="336"/>
        <end position="353"/>
    </location>
</feature>
<feature type="compositionally biased region" description="Basic and acidic residues" evidence="5">
    <location>
        <begin position="366"/>
        <end position="385"/>
    </location>
</feature>
<dbReference type="AlphaFoldDB" id="A0A8J2PMN8"/>